<proteinExistence type="predicted"/>
<dbReference type="EMBL" id="AM920431">
    <property type="protein sequence ID" value="CAP93877.1"/>
    <property type="molecule type" value="Genomic_DNA"/>
</dbReference>
<protein>
    <submittedName>
        <fullName evidence="1">Pc16g12070 protein</fullName>
    </submittedName>
</protein>
<dbReference type="OrthoDB" id="4737581at2759"/>
<dbReference type="AlphaFoldDB" id="B6HA98"/>
<organism evidence="1 2">
    <name type="scientific">Penicillium rubens (strain ATCC 28089 / DSM 1075 / NRRL 1951 / Wisconsin 54-1255)</name>
    <name type="common">Penicillium chrysogenum</name>
    <dbReference type="NCBI Taxonomy" id="500485"/>
    <lineage>
        <taxon>Eukaryota</taxon>
        <taxon>Fungi</taxon>
        <taxon>Dikarya</taxon>
        <taxon>Ascomycota</taxon>
        <taxon>Pezizomycotina</taxon>
        <taxon>Eurotiomycetes</taxon>
        <taxon>Eurotiomycetidae</taxon>
        <taxon>Eurotiales</taxon>
        <taxon>Aspergillaceae</taxon>
        <taxon>Penicillium</taxon>
        <taxon>Penicillium chrysogenum species complex</taxon>
    </lineage>
</organism>
<dbReference type="Proteomes" id="UP000000724">
    <property type="component" value="Contig Pc00c16"/>
</dbReference>
<name>B6HA98_PENRW</name>
<evidence type="ECO:0000313" key="1">
    <source>
        <dbReference type="EMBL" id="CAP93877.1"/>
    </source>
</evidence>
<evidence type="ECO:0000313" key="2">
    <source>
        <dbReference type="Proteomes" id="UP000000724"/>
    </source>
</evidence>
<gene>
    <name evidence="1" type="ORF">Pc16g12070</name>
    <name evidence="1" type="ORF">PCH_Pc16g12070</name>
</gene>
<accession>B6HA98</accession>
<reference evidence="1 2" key="1">
    <citation type="journal article" date="2008" name="Nat. Biotechnol.">
        <title>Genome sequencing and analysis of the filamentous fungus Penicillium chrysogenum.</title>
        <authorList>
            <person name="van den Berg M.A."/>
            <person name="Albang R."/>
            <person name="Albermann K."/>
            <person name="Badger J.H."/>
            <person name="Daran J.-M."/>
            <person name="Driessen A.J.M."/>
            <person name="Garcia-Estrada C."/>
            <person name="Fedorova N.D."/>
            <person name="Harris D.M."/>
            <person name="Heijne W.H.M."/>
            <person name="Joardar V.S."/>
            <person name="Kiel J.A.K.W."/>
            <person name="Kovalchuk A."/>
            <person name="Martin J.F."/>
            <person name="Nierman W.C."/>
            <person name="Nijland J.G."/>
            <person name="Pronk J.T."/>
            <person name="Roubos J.A."/>
            <person name="van der Klei I.J."/>
            <person name="van Peij N.N.M.E."/>
            <person name="Veenhuis M."/>
            <person name="von Doehren H."/>
            <person name="Wagner C."/>
            <person name="Wortman J.R."/>
            <person name="Bovenberg R.A.L."/>
        </authorList>
    </citation>
    <scope>NUCLEOTIDE SEQUENCE [LARGE SCALE GENOMIC DNA]</scope>
    <source>
        <strain evidence="2">ATCC 28089 / DSM 1075 / NRRL 1951 / Wisconsin 54-1255</strain>
    </source>
</reference>
<sequence>MCAEAGAKLGYPPYSPDLGPIEDFFFSLGLKVWLSVTGGMKEIPVKDLMYSWNTVSRWLVEKKSARGHFRHAGPKIEVCHT</sequence>
<dbReference type="BioCyc" id="PCHR:PC16G12070-MONOMER"/>
<dbReference type="HOGENOM" id="CLU_056788_12_2_1"/>
<dbReference type="STRING" id="500485.B6HA98"/>
<dbReference type="VEuPathDB" id="FungiDB:PCH_Pc16g12070"/>
<keyword evidence="2" id="KW-1185">Reference proteome</keyword>